<dbReference type="GO" id="GO:0016757">
    <property type="term" value="F:glycosyltransferase activity"/>
    <property type="evidence" value="ECO:0007669"/>
    <property type="project" value="InterPro"/>
</dbReference>
<sequence>MIRSSPQCTIRVDVEDLFQYAMANPRPSGIQRVVYEILSVLVVRAARRPQSPRILFVRRGRNDEPFAEVTWSEITALFSTLSGAHQTTERHNVSRRTGQALLHQTRFGESIRRALITKFQSMPEDIGKPLLASGIAQIRVFRLLRQFFKPSRPTQVSPHAPPVSEISENITAECPEKTVISGQKDIFLILGAAWCDPLFSERLRHARERYDVQPVLLLHDLIPFRRPEWCDPSLVRHFQHWLRTTLPHCSRLLAVSRATARDVAHYVTDHELQLSAPVQVMPMGSGFRIMQTEPEVAPAGLPAPGTYVLFVSTLEVRKNHAFLLRVWRRLLSDGNPADVPTLVFAGRVGWLVRDLMQQLDNSDWLNGKIRLIADPTDTELKHLYQGCLFTVFPSLFEGWGLPVSESLMMGVPCLASSATSVPEAGGRFTRYFDPENVSDAVESIRDILSDREKLLNWKHEIRTHFTATSWRDSADTLLDACLETSTQEAGP</sequence>
<dbReference type="RefSeq" id="WP_077813640.1">
    <property type="nucleotide sequence ID" value="NZ_CP014692.1"/>
</dbReference>
<dbReference type="EMBL" id="CP014692">
    <property type="protein sequence ID" value="AQS85589.1"/>
    <property type="molecule type" value="Genomic_DNA"/>
</dbReference>
<dbReference type="Pfam" id="PF00534">
    <property type="entry name" value="Glycos_transf_1"/>
    <property type="match status" value="1"/>
</dbReference>
<dbReference type="PANTHER" id="PTHR46401">
    <property type="entry name" value="GLYCOSYLTRANSFERASE WBBK-RELATED"/>
    <property type="match status" value="1"/>
</dbReference>
<evidence type="ECO:0000313" key="3">
    <source>
        <dbReference type="Proteomes" id="UP000188937"/>
    </source>
</evidence>
<accession>A0A1U9KIN0</accession>
<dbReference type="PANTHER" id="PTHR46401:SF8">
    <property type="entry name" value="BLL6006 PROTEIN"/>
    <property type="match status" value="1"/>
</dbReference>
<dbReference type="Proteomes" id="UP000188937">
    <property type="component" value="Chromosome"/>
</dbReference>
<keyword evidence="3" id="KW-1185">Reference proteome</keyword>
<name>A0A1U9KIN0_ACEAC</name>
<gene>
    <name evidence="2" type="ORF">A0U92_13315</name>
</gene>
<evidence type="ECO:0000313" key="2">
    <source>
        <dbReference type="EMBL" id="AQS85589.1"/>
    </source>
</evidence>
<protein>
    <recommendedName>
        <fullName evidence="1">Glycosyl transferase family 1 domain-containing protein</fullName>
    </recommendedName>
</protein>
<dbReference type="KEGG" id="aace:A0U92_13315"/>
<dbReference type="STRING" id="435.A0U92_13315"/>
<reference evidence="2 3" key="1">
    <citation type="submission" date="2016-03" db="EMBL/GenBank/DDBJ databases">
        <title>Acetic acid bacteria sequencing.</title>
        <authorList>
            <person name="Brandt J."/>
            <person name="Jakob F."/>
            <person name="Vogel R.F."/>
        </authorList>
    </citation>
    <scope>NUCLEOTIDE SEQUENCE [LARGE SCALE GENOMIC DNA]</scope>
    <source>
        <strain evidence="2 3">TMW2.1153</strain>
    </source>
</reference>
<dbReference type="SUPFAM" id="SSF53756">
    <property type="entry name" value="UDP-Glycosyltransferase/glycogen phosphorylase"/>
    <property type="match status" value="1"/>
</dbReference>
<dbReference type="CDD" id="cd03809">
    <property type="entry name" value="GT4_MtfB-like"/>
    <property type="match status" value="1"/>
</dbReference>
<dbReference type="InterPro" id="IPR001296">
    <property type="entry name" value="Glyco_trans_1"/>
</dbReference>
<evidence type="ECO:0000259" key="1">
    <source>
        <dbReference type="Pfam" id="PF00534"/>
    </source>
</evidence>
<feature type="domain" description="Glycosyl transferase family 1" evidence="1">
    <location>
        <begin position="302"/>
        <end position="462"/>
    </location>
</feature>
<proteinExistence type="predicted"/>
<organism evidence="2 3">
    <name type="scientific">Acetobacter aceti</name>
    <dbReference type="NCBI Taxonomy" id="435"/>
    <lineage>
        <taxon>Bacteria</taxon>
        <taxon>Pseudomonadati</taxon>
        <taxon>Pseudomonadota</taxon>
        <taxon>Alphaproteobacteria</taxon>
        <taxon>Acetobacterales</taxon>
        <taxon>Acetobacteraceae</taxon>
        <taxon>Acetobacter</taxon>
        <taxon>Acetobacter subgen. Acetobacter</taxon>
    </lineage>
</organism>
<dbReference type="AlphaFoldDB" id="A0A1U9KIN0"/>
<dbReference type="OrthoDB" id="9790710at2"/>
<dbReference type="Gene3D" id="3.40.50.2000">
    <property type="entry name" value="Glycogen Phosphorylase B"/>
    <property type="match status" value="1"/>
</dbReference>